<dbReference type="PANTHER" id="PTHR34821:SF2">
    <property type="entry name" value="INNER MEMBRANE PROTEIN YDCZ"/>
    <property type="match status" value="1"/>
</dbReference>
<proteinExistence type="predicted"/>
<dbReference type="GO" id="GO:0005886">
    <property type="term" value="C:plasma membrane"/>
    <property type="evidence" value="ECO:0007669"/>
    <property type="project" value="TreeGrafter"/>
</dbReference>
<dbReference type="AlphaFoldDB" id="A0A367YU38"/>
<feature type="transmembrane region" description="Helical" evidence="2">
    <location>
        <begin position="29"/>
        <end position="48"/>
    </location>
</feature>
<name>A0A367YU38_9ACTN</name>
<feature type="transmembrane region" description="Helical" evidence="2">
    <location>
        <begin position="104"/>
        <end position="125"/>
    </location>
</feature>
<feature type="transmembrane region" description="Helical" evidence="2">
    <location>
        <begin position="60"/>
        <end position="84"/>
    </location>
</feature>
<dbReference type="PANTHER" id="PTHR34821">
    <property type="entry name" value="INNER MEMBRANE PROTEIN YDCZ"/>
    <property type="match status" value="1"/>
</dbReference>
<feature type="transmembrane region" description="Helical" evidence="2">
    <location>
        <begin position="192"/>
        <end position="211"/>
    </location>
</feature>
<feature type="transmembrane region" description="Helical" evidence="2">
    <location>
        <begin position="167"/>
        <end position="186"/>
    </location>
</feature>
<dbReference type="RefSeq" id="WP_114126714.1">
    <property type="nucleotide sequence ID" value="NZ_QOUI01000006.1"/>
</dbReference>
<keyword evidence="4" id="KW-1185">Reference proteome</keyword>
<accession>A0A367YU38</accession>
<feature type="transmembrane region" description="Helical" evidence="2">
    <location>
        <begin position="131"/>
        <end position="155"/>
    </location>
</feature>
<feature type="region of interest" description="Disordered" evidence="1">
    <location>
        <begin position="1"/>
        <end position="20"/>
    </location>
</feature>
<keyword evidence="2" id="KW-0812">Transmembrane</keyword>
<dbReference type="Pfam" id="PF04657">
    <property type="entry name" value="DMT_YdcZ"/>
    <property type="match status" value="2"/>
</dbReference>
<keyword evidence="2" id="KW-1133">Transmembrane helix</keyword>
<dbReference type="InterPro" id="IPR006750">
    <property type="entry name" value="YdcZ"/>
</dbReference>
<gene>
    <name evidence="3" type="ORF">DT076_10925</name>
</gene>
<evidence type="ECO:0000256" key="1">
    <source>
        <dbReference type="SAM" id="MobiDB-lite"/>
    </source>
</evidence>
<organism evidence="3 4">
    <name type="scientific">Desertihabitans brevis</name>
    <dbReference type="NCBI Taxonomy" id="2268447"/>
    <lineage>
        <taxon>Bacteria</taxon>
        <taxon>Bacillati</taxon>
        <taxon>Actinomycetota</taxon>
        <taxon>Actinomycetes</taxon>
        <taxon>Propionibacteriales</taxon>
        <taxon>Propionibacteriaceae</taxon>
        <taxon>Desertihabitans</taxon>
    </lineage>
</organism>
<dbReference type="Proteomes" id="UP000252770">
    <property type="component" value="Unassembled WGS sequence"/>
</dbReference>
<evidence type="ECO:0000313" key="3">
    <source>
        <dbReference type="EMBL" id="RCK69396.1"/>
    </source>
</evidence>
<feature type="transmembrane region" description="Helical" evidence="2">
    <location>
        <begin position="315"/>
        <end position="334"/>
    </location>
</feature>
<keyword evidence="2" id="KW-0472">Membrane</keyword>
<evidence type="ECO:0000313" key="4">
    <source>
        <dbReference type="Proteomes" id="UP000252770"/>
    </source>
</evidence>
<comment type="caution">
    <text evidence="3">The sequence shown here is derived from an EMBL/GenBank/DDBJ whole genome shotgun (WGS) entry which is preliminary data.</text>
</comment>
<feature type="transmembrane region" description="Helical" evidence="2">
    <location>
        <begin position="261"/>
        <end position="279"/>
    </location>
</feature>
<feature type="transmembrane region" description="Helical" evidence="2">
    <location>
        <begin position="286"/>
        <end position="309"/>
    </location>
</feature>
<sequence length="340" mass="34438">MSRAVHPDTPSPTSTTPLTPATASTRLKALTVPAMLAIGGFVSVQSLINGQLAAGLGTGLRAGALAAVISFGSGLVLLTAWVLLHRPSGRRLRGLYRGVRAGHVPLQLLLGGLFGAAFVASQGLATGLLGVALFIVCFVAGQSVTALLVDHFGWGPSGRTAISLPRLFGAVLAVVAAVLSGVQVGLSSTSVTPALVLTAALPLLAGAGTSIQQGMNGRVAVHAGPWPTTWNNFLVGTAGLLVFLALSFLAPGELVGLPGQWWLYLGGLFGIAFISLSTVMVRIHGVLVLGLWAVAGQVVAAVVIDLVVAPEELGPLSWVAAGLTLVGVLGAMTLRARGVR</sequence>
<dbReference type="EMBL" id="QOUI01000006">
    <property type="protein sequence ID" value="RCK69396.1"/>
    <property type="molecule type" value="Genomic_DNA"/>
</dbReference>
<evidence type="ECO:0000256" key="2">
    <source>
        <dbReference type="SAM" id="Phobius"/>
    </source>
</evidence>
<protein>
    <submittedName>
        <fullName evidence="3">EamA-like transporter family protein</fullName>
    </submittedName>
</protein>
<feature type="compositionally biased region" description="Low complexity" evidence="1">
    <location>
        <begin position="11"/>
        <end position="20"/>
    </location>
</feature>
<reference evidence="3 4" key="1">
    <citation type="submission" date="2018-07" db="EMBL/GenBank/DDBJ databases">
        <title>Desertimonas flava gen. nov. sp. nov.</title>
        <authorList>
            <person name="Liu S."/>
        </authorList>
    </citation>
    <scope>NUCLEOTIDE SEQUENCE [LARGE SCALE GENOMIC DNA]</scope>
    <source>
        <strain evidence="3 4">16Sb5-5</strain>
    </source>
</reference>
<feature type="transmembrane region" description="Helical" evidence="2">
    <location>
        <begin position="232"/>
        <end position="249"/>
    </location>
</feature>